<reference evidence="8" key="2">
    <citation type="journal article" date="2023" name="IMA Fungus">
        <title>Comparative genomic study of the Penicillium genus elucidates a diverse pangenome and 15 lateral gene transfer events.</title>
        <authorList>
            <person name="Petersen C."/>
            <person name="Sorensen T."/>
            <person name="Nielsen M.R."/>
            <person name="Sondergaard T.E."/>
            <person name="Sorensen J.L."/>
            <person name="Fitzpatrick D.A."/>
            <person name="Frisvad J.C."/>
            <person name="Nielsen K.L."/>
        </authorList>
    </citation>
    <scope>NUCLEOTIDE SEQUENCE</scope>
    <source>
        <strain evidence="8">IBT 22155</strain>
    </source>
</reference>
<dbReference type="AlphaFoldDB" id="A0A9W9L0E4"/>
<dbReference type="RefSeq" id="XP_056519996.1">
    <property type="nucleotide sequence ID" value="XM_056666400.1"/>
</dbReference>
<dbReference type="GeneID" id="81405570"/>
<evidence type="ECO:0000256" key="4">
    <source>
        <dbReference type="ARBA" id="ARBA00022801"/>
    </source>
</evidence>
<feature type="domain" description="Amidase" evidence="7">
    <location>
        <begin position="77"/>
        <end position="546"/>
    </location>
</feature>
<reference evidence="8" key="1">
    <citation type="submission" date="2022-11" db="EMBL/GenBank/DDBJ databases">
        <authorList>
            <person name="Petersen C."/>
        </authorList>
    </citation>
    <scope>NUCLEOTIDE SEQUENCE</scope>
    <source>
        <strain evidence="8">IBT 22155</strain>
    </source>
</reference>
<organism evidence="8 9">
    <name type="scientific">Penicillium bovifimosum</name>
    <dbReference type="NCBI Taxonomy" id="126998"/>
    <lineage>
        <taxon>Eukaryota</taxon>
        <taxon>Fungi</taxon>
        <taxon>Dikarya</taxon>
        <taxon>Ascomycota</taxon>
        <taxon>Pezizomycotina</taxon>
        <taxon>Eurotiomycetes</taxon>
        <taxon>Eurotiomycetidae</taxon>
        <taxon>Eurotiales</taxon>
        <taxon>Aspergillaceae</taxon>
        <taxon>Penicillium</taxon>
    </lineage>
</organism>
<dbReference type="PANTHER" id="PTHR46072:SF7">
    <property type="entry name" value="AMIDASE"/>
    <property type="match status" value="1"/>
</dbReference>
<dbReference type="EMBL" id="JAPQKL010000005">
    <property type="protein sequence ID" value="KAJ5129617.1"/>
    <property type="molecule type" value="Genomic_DNA"/>
</dbReference>
<evidence type="ECO:0000256" key="2">
    <source>
        <dbReference type="ARBA" id="ARBA00009199"/>
    </source>
</evidence>
<keyword evidence="4" id="KW-0378">Hydrolase</keyword>
<dbReference type="EC" id="3.5.1.4" evidence="3"/>
<feature type="binding site" evidence="6">
    <location>
        <position position="191"/>
    </location>
    <ligand>
        <name>substrate</name>
    </ligand>
</feature>
<evidence type="ECO:0000256" key="6">
    <source>
        <dbReference type="PIRSR" id="PIRSR001221-2"/>
    </source>
</evidence>
<evidence type="ECO:0000256" key="1">
    <source>
        <dbReference type="ARBA" id="ARBA00001311"/>
    </source>
</evidence>
<proteinExistence type="inferred from homology"/>
<evidence type="ECO:0000256" key="5">
    <source>
        <dbReference type="PIRSR" id="PIRSR001221-1"/>
    </source>
</evidence>
<dbReference type="SUPFAM" id="SSF75304">
    <property type="entry name" value="Amidase signature (AS) enzymes"/>
    <property type="match status" value="1"/>
</dbReference>
<evidence type="ECO:0000313" key="8">
    <source>
        <dbReference type="EMBL" id="KAJ5129617.1"/>
    </source>
</evidence>
<accession>A0A9W9L0E4</accession>
<dbReference type="PIRSF" id="PIRSF001221">
    <property type="entry name" value="Amidase_fungi"/>
    <property type="match status" value="1"/>
</dbReference>
<protein>
    <recommendedName>
        <fullName evidence="3">amidase</fullName>
        <ecNumber evidence="3">3.5.1.4</ecNumber>
    </recommendedName>
</protein>
<sequence>MSLPSWQTLGQAKCQAILNAIPEKWRLEHPLPPDEELRDVTGDYIRQFLTQREIEITEKDAVDIVAQTSTGRWSALEVTEAFCHRAALAHQFVNCLHEVFFESAIEAAKEQDAYFATHNTPKGPLHGLPISLKDQFHIKDVETTMGYVGWINTFEGKPIDPNTTKKESELVRELRALGAILYCKTSVPATLMAGETVNNIIGYTWNPKNRLLSSGGSSGGEGALIALRGSPAGFGTDIGGSVRIPAGFNGIYGLRPSAGRIPYQGAANSLDGQGCILSVVGPMAATARSLTLLVKAVLGMQPWTRDPLALELPWREEVVEQTRGLIERARSGSSDSVLAFGLMKYDGIDRVHPPIARGMRIVEQTLQRLGHKIIEWKPPSHRTAVEIFAKVFDMDGGADAKHHFGLSGEPRPEQIIGSQSGIQMTASEIAALNVAKREYQKQYLDYWQSTAELTGTGRPVDGLFCPLAAHAAVFPYEYKSVAYTAFVNVLDYTSLAIPVTFADQNVDVDPADSSDRRHLDYYAEIYDGAPVGVQLVGRRLQEEKMLTLAEYLGDEIARDVKEGPRELGFCVYCYGYHVTVEGDARAKCRAYKT</sequence>
<feature type="binding site" evidence="6">
    <location>
        <begin position="238"/>
        <end position="241"/>
    </location>
    <ligand>
        <name>substrate</name>
    </ligand>
</feature>
<dbReference type="GO" id="GO:0004040">
    <property type="term" value="F:amidase activity"/>
    <property type="evidence" value="ECO:0007669"/>
    <property type="project" value="UniProtKB-EC"/>
</dbReference>
<evidence type="ECO:0000313" key="9">
    <source>
        <dbReference type="Proteomes" id="UP001149079"/>
    </source>
</evidence>
<evidence type="ECO:0000256" key="3">
    <source>
        <dbReference type="ARBA" id="ARBA00012922"/>
    </source>
</evidence>
<evidence type="ECO:0000259" key="7">
    <source>
        <dbReference type="Pfam" id="PF01425"/>
    </source>
</evidence>
<dbReference type="InterPro" id="IPR023631">
    <property type="entry name" value="Amidase_dom"/>
</dbReference>
<gene>
    <name evidence="8" type="ORF">N7515_005656</name>
</gene>
<dbReference type="InterPro" id="IPR036928">
    <property type="entry name" value="AS_sf"/>
</dbReference>
<dbReference type="Proteomes" id="UP001149079">
    <property type="component" value="Unassembled WGS sequence"/>
</dbReference>
<comment type="catalytic activity">
    <reaction evidence="1">
        <text>a monocarboxylic acid amide + H2O = a monocarboxylate + NH4(+)</text>
        <dbReference type="Rhea" id="RHEA:12020"/>
        <dbReference type="ChEBI" id="CHEBI:15377"/>
        <dbReference type="ChEBI" id="CHEBI:28938"/>
        <dbReference type="ChEBI" id="CHEBI:35757"/>
        <dbReference type="ChEBI" id="CHEBI:83628"/>
        <dbReference type="EC" id="3.5.1.4"/>
    </reaction>
</comment>
<dbReference type="PROSITE" id="PS00571">
    <property type="entry name" value="AMIDASES"/>
    <property type="match status" value="1"/>
</dbReference>
<feature type="active site" description="Acyl-ester intermediate" evidence="5">
    <location>
        <position position="241"/>
    </location>
</feature>
<feature type="active site" description="Charge relay system" evidence="5">
    <location>
        <position position="133"/>
    </location>
</feature>
<comment type="caution">
    <text evidence="8">The sequence shown here is derived from an EMBL/GenBank/DDBJ whole genome shotgun (WGS) entry which is preliminary data.</text>
</comment>
<comment type="similarity">
    <text evidence="2">Belongs to the amidase family.</text>
</comment>
<keyword evidence="9" id="KW-1185">Reference proteome</keyword>
<dbReference type="InterPro" id="IPR020556">
    <property type="entry name" value="Amidase_CS"/>
</dbReference>
<dbReference type="OrthoDB" id="6428749at2759"/>
<feature type="active site" description="Charge relay system" evidence="5">
    <location>
        <position position="217"/>
    </location>
</feature>
<dbReference type="Gene3D" id="3.90.1300.10">
    <property type="entry name" value="Amidase signature (AS) domain"/>
    <property type="match status" value="1"/>
</dbReference>
<dbReference type="PANTHER" id="PTHR46072">
    <property type="entry name" value="AMIDASE-RELATED-RELATED"/>
    <property type="match status" value="1"/>
</dbReference>
<name>A0A9W9L0E4_9EURO</name>
<feature type="binding site" evidence="6">
    <location>
        <position position="217"/>
    </location>
    <ligand>
        <name>substrate</name>
    </ligand>
</feature>
<dbReference type="Pfam" id="PF01425">
    <property type="entry name" value="Amidase"/>
    <property type="match status" value="1"/>
</dbReference>